<protein>
    <submittedName>
        <fullName evidence="6">Lipoprotein</fullName>
    </submittedName>
</protein>
<evidence type="ECO:0000313" key="6">
    <source>
        <dbReference type="EMBL" id="RUS57681.1"/>
    </source>
</evidence>
<accession>A0A433RWM8</accession>
<feature type="chain" id="PRO_5039721929" evidence="4">
    <location>
        <begin position="18"/>
        <end position="599"/>
    </location>
</feature>
<dbReference type="InterPro" id="IPR039424">
    <property type="entry name" value="SBP_5"/>
</dbReference>
<evidence type="ECO:0000256" key="2">
    <source>
        <dbReference type="ARBA" id="ARBA00022448"/>
    </source>
</evidence>
<dbReference type="InterPro" id="IPR000914">
    <property type="entry name" value="SBP_5_dom"/>
</dbReference>
<dbReference type="Gene3D" id="3.40.190.10">
    <property type="entry name" value="Periplasmic binding protein-like II"/>
    <property type="match status" value="1"/>
</dbReference>
<dbReference type="GO" id="GO:0015833">
    <property type="term" value="P:peptide transport"/>
    <property type="evidence" value="ECO:0007669"/>
    <property type="project" value="TreeGrafter"/>
</dbReference>
<proteinExistence type="inferred from homology"/>
<evidence type="ECO:0000259" key="5">
    <source>
        <dbReference type="Pfam" id="PF00496"/>
    </source>
</evidence>
<dbReference type="Gene3D" id="3.90.76.10">
    <property type="entry name" value="Dipeptide-binding Protein, Domain 1"/>
    <property type="match status" value="1"/>
</dbReference>
<reference evidence="6 7" key="1">
    <citation type="submission" date="2014-11" db="EMBL/GenBank/DDBJ databases">
        <title>Genome sequence and analysis of novel Kurthia sp.</title>
        <authorList>
            <person name="Lawson J.N."/>
            <person name="Gonzalez J.E."/>
            <person name="Rinauldi L."/>
            <person name="Xuan Z."/>
            <person name="Firman A."/>
            <person name="Shaddox L."/>
            <person name="Trudeau A."/>
            <person name="Shah S."/>
            <person name="Reiman D."/>
        </authorList>
    </citation>
    <scope>NUCLEOTIDE SEQUENCE [LARGE SCALE GENOMIC DNA]</scope>
    <source>
        <strain evidence="6 7">3B1D</strain>
    </source>
</reference>
<evidence type="ECO:0000256" key="3">
    <source>
        <dbReference type="ARBA" id="ARBA00022729"/>
    </source>
</evidence>
<evidence type="ECO:0000256" key="1">
    <source>
        <dbReference type="ARBA" id="ARBA00005695"/>
    </source>
</evidence>
<dbReference type="OrthoDB" id="2430588at2"/>
<gene>
    <name evidence="6" type="ORF">QI30_04660</name>
</gene>
<dbReference type="CDD" id="cd00995">
    <property type="entry name" value="PBP2_NikA_DppA_OppA_like"/>
    <property type="match status" value="1"/>
</dbReference>
<dbReference type="GO" id="GO:0030313">
    <property type="term" value="C:cell envelope"/>
    <property type="evidence" value="ECO:0007669"/>
    <property type="project" value="UniProtKB-SubCell"/>
</dbReference>
<feature type="domain" description="Solute-binding protein family 5" evidence="5">
    <location>
        <begin position="261"/>
        <end position="597"/>
    </location>
</feature>
<dbReference type="Proteomes" id="UP000288623">
    <property type="component" value="Unassembled WGS sequence"/>
</dbReference>
<dbReference type="AlphaFoldDB" id="A0A433RWM8"/>
<dbReference type="Gene3D" id="3.10.105.10">
    <property type="entry name" value="Dipeptide-binding Protein, Domain 3"/>
    <property type="match status" value="1"/>
</dbReference>
<dbReference type="GO" id="GO:1904680">
    <property type="term" value="F:peptide transmembrane transporter activity"/>
    <property type="evidence" value="ECO:0007669"/>
    <property type="project" value="TreeGrafter"/>
</dbReference>
<organism evidence="6 7">
    <name type="scientific">Candidatus Kurthia intestinigallinarum</name>
    <dbReference type="NCBI Taxonomy" id="1562256"/>
    <lineage>
        <taxon>Bacteria</taxon>
        <taxon>Bacillati</taxon>
        <taxon>Bacillota</taxon>
        <taxon>Bacilli</taxon>
        <taxon>Bacillales</taxon>
        <taxon>Caryophanaceae</taxon>
        <taxon>Kurthia</taxon>
    </lineage>
</organism>
<keyword evidence="7" id="KW-1185">Reference proteome</keyword>
<dbReference type="EMBL" id="JTFC01000015">
    <property type="protein sequence ID" value="RUS57681.1"/>
    <property type="molecule type" value="Genomic_DNA"/>
</dbReference>
<sequence length="599" mass="66285">MKKIFLLLIAALTLVLAACNLSTKSDVEKSDDDSSKKTTKAQEIEILSMSSNEDDLNILRDQLSKNGFDVKLNIQPDYGSFTSQKDAGNYDIALSSWTTVTGNPDYAVRSLFTSDGDNSIVKDSELDDLINKASTQTKDDYTATYKDLEQRLVFDEAYIVPLYTSYKAQGVNSDVIDESTVRLPKSRAAVWENVSFKDKAKNAKDPLVTQQAIGELTSLDPIKGNDGSINTLNTNMYVRLVNLTDDDEVVADGSLSYNYASAEDNKNYYFLLRDDINFAKVTDKKAVDTGERVGAEDVKFSLDRAKDPKSVPDHRTYSLHENMKDIEIVTDTKELDAKTADGKSIREALEDGVDSKIKSLEADKTAVDNKAGKYQVVKVTTTEAFPQVLNYLAHQSAGIVSEKQVNKINTYDVAKYDADKDVSYGDAATITDGKAYNNELYASGPYILTTKDDYEAKFEKNPAYRTGSDYEPKIKNVSVKFIADPDSALSSLRNGDIHILNGVPETKYELVEKDKKLTLQKNKSNGVTYLAFNMNDADIAKNTKLRQAVLYSVDQNAIIDFYKGNKMNAVSPLSPLVDTGNKVEADAEKAKTLLEEASK</sequence>
<dbReference type="PANTHER" id="PTHR30290">
    <property type="entry name" value="PERIPLASMIC BINDING COMPONENT OF ABC TRANSPORTER"/>
    <property type="match status" value="1"/>
</dbReference>
<dbReference type="Pfam" id="PF00496">
    <property type="entry name" value="SBP_bac_5"/>
    <property type="match status" value="1"/>
</dbReference>
<dbReference type="SUPFAM" id="SSF53850">
    <property type="entry name" value="Periplasmic binding protein-like II"/>
    <property type="match status" value="2"/>
</dbReference>
<comment type="similarity">
    <text evidence="1">Belongs to the bacterial solute-binding protein 5 family.</text>
</comment>
<evidence type="ECO:0000313" key="7">
    <source>
        <dbReference type="Proteomes" id="UP000288623"/>
    </source>
</evidence>
<keyword evidence="6" id="KW-0449">Lipoprotein</keyword>
<keyword evidence="2" id="KW-0813">Transport</keyword>
<keyword evidence="3 4" id="KW-0732">Signal</keyword>
<comment type="caution">
    <text evidence="6">The sequence shown here is derived from an EMBL/GenBank/DDBJ whole genome shotgun (WGS) entry which is preliminary data.</text>
</comment>
<dbReference type="PANTHER" id="PTHR30290:SF9">
    <property type="entry name" value="OLIGOPEPTIDE-BINDING PROTEIN APPA"/>
    <property type="match status" value="1"/>
</dbReference>
<dbReference type="PROSITE" id="PS51257">
    <property type="entry name" value="PROKAR_LIPOPROTEIN"/>
    <property type="match status" value="1"/>
</dbReference>
<dbReference type="RefSeq" id="WP_126989791.1">
    <property type="nucleotide sequence ID" value="NZ_JTFC01000015.1"/>
</dbReference>
<feature type="signal peptide" evidence="4">
    <location>
        <begin position="1"/>
        <end position="17"/>
    </location>
</feature>
<evidence type="ECO:0000256" key="4">
    <source>
        <dbReference type="SAM" id="SignalP"/>
    </source>
</evidence>
<name>A0A433RWM8_9BACL</name>